<feature type="compositionally biased region" description="Acidic residues" evidence="12">
    <location>
        <begin position="832"/>
        <end position="844"/>
    </location>
</feature>
<evidence type="ECO:0000259" key="13">
    <source>
        <dbReference type="PROSITE" id="PS51192"/>
    </source>
</evidence>
<keyword evidence="9" id="KW-0694">RNA-binding</keyword>
<dbReference type="Gene3D" id="1.20.120.1080">
    <property type="match status" value="1"/>
</dbReference>
<keyword evidence="3" id="KW-0150">Chloroplast</keyword>
<evidence type="ECO:0000256" key="11">
    <source>
        <dbReference type="ARBA" id="ARBA00047984"/>
    </source>
</evidence>
<dbReference type="CDD" id="cd18791">
    <property type="entry name" value="SF2_C_RHA"/>
    <property type="match status" value="1"/>
</dbReference>
<dbReference type="InterPro" id="IPR011709">
    <property type="entry name" value="DEAD-box_helicase_OB_fold"/>
</dbReference>
<dbReference type="Pfam" id="PF21010">
    <property type="entry name" value="HA2_C"/>
    <property type="match status" value="1"/>
</dbReference>
<keyword evidence="5" id="KW-0547">Nucleotide-binding</keyword>
<dbReference type="Pfam" id="PF24899">
    <property type="entry name" value="UBA_DHX29"/>
    <property type="match status" value="1"/>
</dbReference>
<feature type="region of interest" description="Disordered" evidence="12">
    <location>
        <begin position="1"/>
        <end position="71"/>
    </location>
</feature>
<dbReference type="CDD" id="cd17917">
    <property type="entry name" value="DEXHc_RHA-like"/>
    <property type="match status" value="1"/>
</dbReference>
<protein>
    <recommendedName>
        <fullName evidence="2">RNA helicase</fullName>
        <ecNumber evidence="2">3.6.4.13</ecNumber>
    </recommendedName>
</protein>
<dbReference type="GO" id="GO:0003724">
    <property type="term" value="F:RNA helicase activity"/>
    <property type="evidence" value="ECO:0007669"/>
    <property type="project" value="UniProtKB-EC"/>
</dbReference>
<dbReference type="InterPro" id="IPR007502">
    <property type="entry name" value="Helicase-assoc_dom"/>
</dbReference>
<dbReference type="SMART" id="SM00487">
    <property type="entry name" value="DEXDc"/>
    <property type="match status" value="1"/>
</dbReference>
<evidence type="ECO:0000256" key="6">
    <source>
        <dbReference type="ARBA" id="ARBA00022801"/>
    </source>
</evidence>
<dbReference type="Pfam" id="PF07717">
    <property type="entry name" value="OB_NTP_bind"/>
    <property type="match status" value="1"/>
</dbReference>
<gene>
    <name evidence="15" type="ORF">CPB84DRAFT_1811798</name>
</gene>
<feature type="region of interest" description="Disordered" evidence="12">
    <location>
        <begin position="252"/>
        <end position="277"/>
    </location>
</feature>
<dbReference type="InterPro" id="IPR056890">
    <property type="entry name" value="UBA_DHX29-like"/>
</dbReference>
<dbReference type="Pfam" id="PF00271">
    <property type="entry name" value="Helicase_C"/>
    <property type="match status" value="1"/>
</dbReference>
<dbReference type="GO" id="GO:0016787">
    <property type="term" value="F:hydrolase activity"/>
    <property type="evidence" value="ECO:0007669"/>
    <property type="project" value="UniProtKB-KW"/>
</dbReference>
<dbReference type="SMART" id="SM00847">
    <property type="entry name" value="HA2"/>
    <property type="match status" value="1"/>
</dbReference>
<evidence type="ECO:0000259" key="14">
    <source>
        <dbReference type="PROSITE" id="PS51194"/>
    </source>
</evidence>
<accession>A0A9P5P1X5</accession>
<reference evidence="15" key="1">
    <citation type="submission" date="2020-11" db="EMBL/GenBank/DDBJ databases">
        <authorList>
            <consortium name="DOE Joint Genome Institute"/>
            <person name="Ahrendt S."/>
            <person name="Riley R."/>
            <person name="Andreopoulos W."/>
            <person name="LaButti K."/>
            <person name="Pangilinan J."/>
            <person name="Ruiz-duenas F.J."/>
            <person name="Barrasa J.M."/>
            <person name="Sanchez-Garcia M."/>
            <person name="Camarero S."/>
            <person name="Miyauchi S."/>
            <person name="Serrano A."/>
            <person name="Linde D."/>
            <person name="Babiker R."/>
            <person name="Drula E."/>
            <person name="Ayuso-Fernandez I."/>
            <person name="Pacheco R."/>
            <person name="Padilla G."/>
            <person name="Ferreira P."/>
            <person name="Barriuso J."/>
            <person name="Kellner H."/>
            <person name="Castanera R."/>
            <person name="Alfaro M."/>
            <person name="Ramirez L."/>
            <person name="Pisabarro A.G."/>
            <person name="Kuo A."/>
            <person name="Tritt A."/>
            <person name="Lipzen A."/>
            <person name="He G."/>
            <person name="Yan M."/>
            <person name="Ng V."/>
            <person name="Cullen D."/>
            <person name="Martin F."/>
            <person name="Rosso M.-N."/>
            <person name="Henrissat B."/>
            <person name="Hibbett D."/>
            <person name="Martinez A.T."/>
            <person name="Grigoriev I.V."/>
        </authorList>
    </citation>
    <scope>NUCLEOTIDE SEQUENCE</scope>
    <source>
        <strain evidence="15">AH 44721</strain>
    </source>
</reference>
<evidence type="ECO:0000256" key="1">
    <source>
        <dbReference type="ARBA" id="ARBA00004229"/>
    </source>
</evidence>
<dbReference type="Proteomes" id="UP000724874">
    <property type="component" value="Unassembled WGS sequence"/>
</dbReference>
<dbReference type="EMBL" id="JADNYJ010000002">
    <property type="protein sequence ID" value="KAF8912787.1"/>
    <property type="molecule type" value="Genomic_DNA"/>
</dbReference>
<feature type="domain" description="Helicase ATP-binding" evidence="13">
    <location>
        <begin position="607"/>
        <end position="785"/>
    </location>
</feature>
<dbReference type="SUPFAM" id="SSF52540">
    <property type="entry name" value="P-loop containing nucleoside triphosphate hydrolases"/>
    <property type="match status" value="1"/>
</dbReference>
<keyword evidence="6 15" id="KW-0378">Hydrolase</keyword>
<dbReference type="PANTHER" id="PTHR18934:SF145">
    <property type="entry name" value="ATP-DEPENDENT RNA HELICASE DHX57-RELATED"/>
    <property type="match status" value="1"/>
</dbReference>
<dbReference type="FunFam" id="1.20.120.1080:FF:000002">
    <property type="entry name" value="Putative ATP-dependent RNA helicase DHX36"/>
    <property type="match status" value="1"/>
</dbReference>
<evidence type="ECO:0000256" key="12">
    <source>
        <dbReference type="SAM" id="MobiDB-lite"/>
    </source>
</evidence>
<feature type="region of interest" description="Disordered" evidence="12">
    <location>
        <begin position="832"/>
        <end position="851"/>
    </location>
</feature>
<dbReference type="InterPro" id="IPR027417">
    <property type="entry name" value="P-loop_NTPase"/>
</dbReference>
<comment type="caution">
    <text evidence="15">The sequence shown here is derived from an EMBL/GenBank/DDBJ whole genome shotgun (WGS) entry which is preliminary data.</text>
</comment>
<evidence type="ECO:0000256" key="5">
    <source>
        <dbReference type="ARBA" id="ARBA00022741"/>
    </source>
</evidence>
<keyword evidence="16" id="KW-1185">Reference proteome</keyword>
<dbReference type="EC" id="3.6.4.13" evidence="2"/>
<dbReference type="InterPro" id="IPR011545">
    <property type="entry name" value="DEAD/DEAH_box_helicase_dom"/>
</dbReference>
<evidence type="ECO:0000256" key="4">
    <source>
        <dbReference type="ARBA" id="ARBA00022640"/>
    </source>
</evidence>
<feature type="domain" description="Helicase C-terminal" evidence="14">
    <location>
        <begin position="882"/>
        <end position="1055"/>
    </location>
</feature>
<evidence type="ECO:0000256" key="3">
    <source>
        <dbReference type="ARBA" id="ARBA00022528"/>
    </source>
</evidence>
<evidence type="ECO:0000256" key="10">
    <source>
        <dbReference type="ARBA" id="ARBA00022946"/>
    </source>
</evidence>
<keyword evidence="4" id="KW-0934">Plastid</keyword>
<evidence type="ECO:0000256" key="7">
    <source>
        <dbReference type="ARBA" id="ARBA00022806"/>
    </source>
</evidence>
<dbReference type="PROSITE" id="PS51192">
    <property type="entry name" value="HELICASE_ATP_BIND_1"/>
    <property type="match status" value="1"/>
</dbReference>
<name>A0A9P5P1X5_GYMJU</name>
<dbReference type="FunFam" id="3.40.50.300:FF:000500">
    <property type="entry name" value="ATP-dependent RNA helicase DHX29"/>
    <property type="match status" value="1"/>
</dbReference>
<dbReference type="Pfam" id="PF00270">
    <property type="entry name" value="DEAD"/>
    <property type="match status" value="1"/>
</dbReference>
<comment type="subcellular location">
    <subcellularLocation>
        <location evidence="1">Plastid</location>
        <location evidence="1">Chloroplast</location>
    </subcellularLocation>
</comment>
<evidence type="ECO:0000256" key="2">
    <source>
        <dbReference type="ARBA" id="ARBA00012552"/>
    </source>
</evidence>
<evidence type="ECO:0000313" key="15">
    <source>
        <dbReference type="EMBL" id="KAF8912787.1"/>
    </source>
</evidence>
<evidence type="ECO:0000256" key="9">
    <source>
        <dbReference type="ARBA" id="ARBA00022884"/>
    </source>
</evidence>
<dbReference type="InterPro" id="IPR001650">
    <property type="entry name" value="Helicase_C-like"/>
</dbReference>
<evidence type="ECO:0000313" key="16">
    <source>
        <dbReference type="Proteomes" id="UP000724874"/>
    </source>
</evidence>
<organism evidence="15 16">
    <name type="scientific">Gymnopilus junonius</name>
    <name type="common">Spectacular rustgill mushroom</name>
    <name type="synonym">Gymnopilus spectabilis subsp. junonius</name>
    <dbReference type="NCBI Taxonomy" id="109634"/>
    <lineage>
        <taxon>Eukaryota</taxon>
        <taxon>Fungi</taxon>
        <taxon>Dikarya</taxon>
        <taxon>Basidiomycota</taxon>
        <taxon>Agaricomycotina</taxon>
        <taxon>Agaricomycetes</taxon>
        <taxon>Agaricomycetidae</taxon>
        <taxon>Agaricales</taxon>
        <taxon>Agaricineae</taxon>
        <taxon>Hymenogastraceae</taxon>
        <taxon>Gymnopilus</taxon>
    </lineage>
</organism>
<keyword evidence="10" id="KW-0809">Transit peptide</keyword>
<dbReference type="GO" id="GO:0003723">
    <property type="term" value="F:RNA binding"/>
    <property type="evidence" value="ECO:0007669"/>
    <property type="project" value="UniProtKB-KW"/>
</dbReference>
<comment type="catalytic activity">
    <reaction evidence="11">
        <text>ATP + H2O = ADP + phosphate + H(+)</text>
        <dbReference type="Rhea" id="RHEA:13065"/>
        <dbReference type="ChEBI" id="CHEBI:15377"/>
        <dbReference type="ChEBI" id="CHEBI:15378"/>
        <dbReference type="ChEBI" id="CHEBI:30616"/>
        <dbReference type="ChEBI" id="CHEBI:43474"/>
        <dbReference type="ChEBI" id="CHEBI:456216"/>
        <dbReference type="EC" id="3.6.4.13"/>
    </reaction>
</comment>
<proteinExistence type="predicted"/>
<evidence type="ECO:0000256" key="8">
    <source>
        <dbReference type="ARBA" id="ARBA00022840"/>
    </source>
</evidence>
<dbReference type="OrthoDB" id="5600252at2759"/>
<dbReference type="PROSITE" id="PS51194">
    <property type="entry name" value="HELICASE_CTER"/>
    <property type="match status" value="1"/>
</dbReference>
<keyword evidence="7" id="KW-0347">Helicase</keyword>
<dbReference type="Gene3D" id="3.40.50.300">
    <property type="entry name" value="P-loop containing nucleotide triphosphate hydrolases"/>
    <property type="match status" value="2"/>
</dbReference>
<dbReference type="GO" id="GO:0005524">
    <property type="term" value="F:ATP binding"/>
    <property type="evidence" value="ECO:0007669"/>
    <property type="project" value="UniProtKB-KW"/>
</dbReference>
<sequence length="1420" mass="158815">MAKKKKTQLKPVERGFTTTSLPKKAAPPEPLLLDPPYVEASGNNPSQTKKDYVQDAPATSKAPSVEQSSTGSIEERYLQSLVDKLQEKTEKEISRVCIQAIEIDRRYSQTLPRLDIDPVLRDRILESALIGQRSLEDTEEKALSRLGITYGVLRRLGFGEKRVNECLQNISGTDLEDAFDWLYLHCSEDELTFSPSAGICALHPPPTPRLPSESLPRTKLVNESLGMPVKLDSLALEYSPGGISGDVKVEKTRTHSEYGESVTAIKNDETDTDSDASDPTLEFVRLKLRRDKMNSKPPAQIDSTQLAQIQRKKKKIDKRFLHQRLKPSNLIKDPSPVHSAQPVDEPALFPSIPSTPNSAVWDSDDSSEGMLGILENPDMKELTIQGVTFTLREMVLPKHWSGPMPKTLLRDFVSKSDRYAAISYTMISNHSRAKRASVSISWQNKTRDEWSMDDVACPDDSQAEQYVAAVALHSLIYPLTEGFIASAHAISGGATSFRLLPAVYRDLWDELEASRKIRDDVANRTTWGSLRCILKEQSLKGAKQIEKQFKAATENLPQSLSRNNVENKSNFDSIAAAFQARQSTPTYQEILAQRSQLPIAQYRDHIINTLEHSQVLVLSGETGCGKSTQVPSFLLEDSLSKGRPCRIFCTEPRRISAISLAQRVAYELCDPPNFLTTPNSLVGYSIRLESHISRNTRLAFVTNGIALRMLEGGTGQNGNGTAFDDITHLIIDEVHERSIESDFLLIVLKSLLLERPDLKVILMSATVDAEKISNYFGNCSTLQVPGRTFPVDVQYLEDAIEYSKWSITENSPYARRLHDKYYKGKNRPEWTEDLPSLDEEDDDSGDGKSTGLKLEKRYSAETATTLNTIDERLIPYDLIVCLLEKICYEDQKYRHFSSAILIFMPGLGEIRRLNDLLVEHPVFGSNDFKLYPLHSSLSSESQGAVFALPPVGIRKIVIATNIAETGITIPDITCVIDTGKHREMRFVRQISRLAETFISRSNAAQRRGRAGRVQKGLCFHLFTKMRHDTQMADSPLPEIMRLSLSDLALRIKIMKVNLGPSIEEVLARALDPPVAINVQRAVSMLIEVRALTPSEDITPMGRLLSKLPTDVHLGKFLLISTIFKCLDPALTITATLNSKSPFVAPLGLEQEADRARSSFRVENSDFLTIHNAFSSWRKACANPGTIRKFCRTNFLSHQNLQQIEDLRQQFLGYLIDSSFIQVDKSLVGELNRARFGRNRTRFVAVPSELDINSNTPVLIHAALAAGLYPKILSIDAKTGHMRTITNNQHASFHPTSVNFGRNPLDFGANHLAYFTLMHSKKLYAWETGPVDDLSILLLCGEADDKLAADMVSVDRKVKFSIPPKTHIALKILREKLNAIIAQQYQGRALTDMQVRWMQTGVLALSRTKLVGEKDEVIGIR</sequence>
<dbReference type="FunFam" id="3.40.50.300:FF:000819">
    <property type="entry name" value="ATP dependent RNA helicase, putative"/>
    <property type="match status" value="1"/>
</dbReference>
<dbReference type="SMART" id="SM00490">
    <property type="entry name" value="HELICc"/>
    <property type="match status" value="1"/>
</dbReference>
<feature type="compositionally biased region" description="Polar residues" evidence="12">
    <location>
        <begin position="61"/>
        <end position="71"/>
    </location>
</feature>
<dbReference type="PANTHER" id="PTHR18934">
    <property type="entry name" value="ATP-DEPENDENT RNA HELICASE"/>
    <property type="match status" value="1"/>
</dbReference>
<keyword evidence="8" id="KW-0067">ATP-binding</keyword>
<dbReference type="InterPro" id="IPR014001">
    <property type="entry name" value="Helicase_ATP-bd"/>
</dbReference>